<evidence type="ECO:0000259" key="9">
    <source>
        <dbReference type="PROSITE" id="PS50893"/>
    </source>
</evidence>
<evidence type="ECO:0000256" key="3">
    <source>
        <dbReference type="ARBA" id="ARBA00022692"/>
    </source>
</evidence>
<dbReference type="InterPro" id="IPR026082">
    <property type="entry name" value="ABCA"/>
</dbReference>
<comment type="subcellular location">
    <subcellularLocation>
        <location evidence="1">Membrane</location>
        <topology evidence="1">Multi-pass membrane protein</topology>
    </subcellularLocation>
</comment>
<feature type="non-terminal residue" evidence="10">
    <location>
        <position position="716"/>
    </location>
</feature>
<dbReference type="PROSITE" id="PS50893">
    <property type="entry name" value="ABC_TRANSPORTER_2"/>
    <property type="match status" value="1"/>
</dbReference>
<evidence type="ECO:0000256" key="8">
    <source>
        <dbReference type="SAM" id="Phobius"/>
    </source>
</evidence>
<evidence type="ECO:0000256" key="1">
    <source>
        <dbReference type="ARBA" id="ARBA00004141"/>
    </source>
</evidence>
<feature type="transmembrane region" description="Helical" evidence="8">
    <location>
        <begin position="205"/>
        <end position="227"/>
    </location>
</feature>
<feature type="transmembrane region" description="Helical" evidence="8">
    <location>
        <begin position="239"/>
        <end position="260"/>
    </location>
</feature>
<dbReference type="Pfam" id="PF00005">
    <property type="entry name" value="ABC_tran"/>
    <property type="match status" value="1"/>
</dbReference>
<keyword evidence="6 8" id="KW-1133">Transmembrane helix</keyword>
<sequence>VRQLAASLAERHVYFKDVFLGVLPREQLEAMAADGYNFWAVVDFASGPEPGGSADYSIRMALLETPETYIPINKFSHGTSRRYKMYFVSGFFSIESAINNYILGHEPSMEGSLVVPQLLRWNLTHNTPPVLMPDMESQPYSIWSCAFPKAQYDFNAFYAAAGPMLGLLMCLSLVFPLAMLIRGMVEEKESKLREVLSIMGLRPHVLQASWVATYFVVFVVISLLMVLVTGTTFLSTTSWSLLAAYFLVFSLSELAFGVMVSSFFSRAKVSAIVGPLAHFAFMMPRYTFYKTAPSQAIGGKLAVSLLAPSAFTFGMDTIAAYEGAGAGLQWSGVWSDPLPVAACMLMMMLDTLLYFLLAAYFDKVIPNEYGATLPWWFPLDPRPWALDMKDLHMRYPNGVVAVHKLSLQMRSGQITALLGHNGAGKSTTVAMMTGLVMPTSGDAFIGGASIVEDTRNARQSLGICPQQNVLIGHLSVQEHLVLLAAIKGIKGHAQCLAAAEEMRAMVGLSPADAPAMATTLSGGMKRKLQMGMALIGGSKVVLADEPTSGDEADLLSDNIAIMSGGRLCALGPPLALKEQHGHGYTLAVTLTPGSSAAADPTAATDLCMGLKQGDGVTGVGKAGAGGAGGLLGLQQAVQRLESVVVVLVPGAYRARQAATEVTFCLPFAASGLFPRLFQHLEAHQQALGIAHYGVSMPTLEEVFLNVTAAAATPAPR</sequence>
<feature type="transmembrane region" description="Helical" evidence="8">
    <location>
        <begin position="338"/>
        <end position="361"/>
    </location>
</feature>
<protein>
    <recommendedName>
        <fullName evidence="9">ABC transporter domain-containing protein</fullName>
    </recommendedName>
</protein>
<dbReference type="PROSITE" id="PS00211">
    <property type="entry name" value="ABC_TRANSPORTER_1"/>
    <property type="match status" value="1"/>
</dbReference>
<keyword evidence="7 8" id="KW-0472">Membrane</keyword>
<dbReference type="SUPFAM" id="SSF52540">
    <property type="entry name" value="P-loop containing nucleoside triphosphate hydrolases"/>
    <property type="match status" value="1"/>
</dbReference>
<comment type="similarity">
    <text evidence="2">Belongs to the ABC transporter superfamily. ABCA family. CPR flippase (TC 3.A.1.211) subfamily.</text>
</comment>
<name>A0A6A0A0A0_HAELA</name>
<feature type="domain" description="ABC transporter" evidence="9">
    <location>
        <begin position="386"/>
        <end position="631"/>
    </location>
</feature>
<evidence type="ECO:0000256" key="6">
    <source>
        <dbReference type="ARBA" id="ARBA00022989"/>
    </source>
</evidence>
<evidence type="ECO:0000313" key="11">
    <source>
        <dbReference type="Proteomes" id="UP000485058"/>
    </source>
</evidence>
<dbReference type="EMBL" id="BLLF01002626">
    <property type="protein sequence ID" value="GFH24766.1"/>
    <property type="molecule type" value="Genomic_DNA"/>
</dbReference>
<evidence type="ECO:0000256" key="2">
    <source>
        <dbReference type="ARBA" id="ARBA00008526"/>
    </source>
</evidence>
<dbReference type="InterPro" id="IPR027417">
    <property type="entry name" value="P-loop_NTPase"/>
</dbReference>
<dbReference type="InterPro" id="IPR003593">
    <property type="entry name" value="AAA+_ATPase"/>
</dbReference>
<feature type="non-terminal residue" evidence="10">
    <location>
        <position position="1"/>
    </location>
</feature>
<dbReference type="InterPro" id="IPR017871">
    <property type="entry name" value="ABC_transporter-like_CS"/>
</dbReference>
<dbReference type="Gene3D" id="3.40.50.300">
    <property type="entry name" value="P-loop containing nucleotide triphosphate hydrolases"/>
    <property type="match status" value="1"/>
</dbReference>
<organism evidence="10 11">
    <name type="scientific">Haematococcus lacustris</name>
    <name type="common">Green alga</name>
    <name type="synonym">Haematococcus pluvialis</name>
    <dbReference type="NCBI Taxonomy" id="44745"/>
    <lineage>
        <taxon>Eukaryota</taxon>
        <taxon>Viridiplantae</taxon>
        <taxon>Chlorophyta</taxon>
        <taxon>core chlorophytes</taxon>
        <taxon>Chlorophyceae</taxon>
        <taxon>CS clade</taxon>
        <taxon>Chlamydomonadales</taxon>
        <taxon>Haematococcaceae</taxon>
        <taxon>Haematococcus</taxon>
    </lineage>
</organism>
<dbReference type="GO" id="GO:0005524">
    <property type="term" value="F:ATP binding"/>
    <property type="evidence" value="ECO:0007669"/>
    <property type="project" value="UniProtKB-KW"/>
</dbReference>
<dbReference type="GO" id="GO:0016887">
    <property type="term" value="F:ATP hydrolysis activity"/>
    <property type="evidence" value="ECO:0007669"/>
    <property type="project" value="InterPro"/>
</dbReference>
<dbReference type="InterPro" id="IPR013525">
    <property type="entry name" value="ABC2_TM"/>
</dbReference>
<keyword evidence="11" id="KW-1185">Reference proteome</keyword>
<gene>
    <name evidence="10" type="ORF">HaLaN_22620</name>
</gene>
<evidence type="ECO:0000256" key="4">
    <source>
        <dbReference type="ARBA" id="ARBA00022741"/>
    </source>
</evidence>
<evidence type="ECO:0000313" key="10">
    <source>
        <dbReference type="EMBL" id="GFH24766.1"/>
    </source>
</evidence>
<dbReference type="Proteomes" id="UP000485058">
    <property type="component" value="Unassembled WGS sequence"/>
</dbReference>
<proteinExistence type="inferred from homology"/>
<keyword evidence="5" id="KW-0067">ATP-binding</keyword>
<comment type="caution">
    <text evidence="10">The sequence shown here is derived from an EMBL/GenBank/DDBJ whole genome shotgun (WGS) entry which is preliminary data.</text>
</comment>
<dbReference type="GO" id="GO:0140359">
    <property type="term" value="F:ABC-type transporter activity"/>
    <property type="evidence" value="ECO:0007669"/>
    <property type="project" value="InterPro"/>
</dbReference>
<dbReference type="AlphaFoldDB" id="A0A6A0A0A0"/>
<dbReference type="PANTHER" id="PTHR19229:SF250">
    <property type="entry name" value="ABC TRANSPORTER DOMAIN-CONTAINING PROTEIN-RELATED"/>
    <property type="match status" value="1"/>
</dbReference>
<evidence type="ECO:0000256" key="5">
    <source>
        <dbReference type="ARBA" id="ARBA00022840"/>
    </source>
</evidence>
<dbReference type="GO" id="GO:0005319">
    <property type="term" value="F:lipid transporter activity"/>
    <property type="evidence" value="ECO:0007669"/>
    <property type="project" value="TreeGrafter"/>
</dbReference>
<keyword evidence="4" id="KW-0547">Nucleotide-binding</keyword>
<dbReference type="SMART" id="SM00382">
    <property type="entry name" value="AAA"/>
    <property type="match status" value="1"/>
</dbReference>
<keyword evidence="3 8" id="KW-0812">Transmembrane</keyword>
<feature type="transmembrane region" description="Helical" evidence="8">
    <location>
        <begin position="157"/>
        <end position="185"/>
    </location>
</feature>
<dbReference type="Pfam" id="PF12698">
    <property type="entry name" value="ABC2_membrane_3"/>
    <property type="match status" value="1"/>
</dbReference>
<reference evidence="10 11" key="1">
    <citation type="submission" date="2020-02" db="EMBL/GenBank/DDBJ databases">
        <title>Draft genome sequence of Haematococcus lacustris strain NIES-144.</title>
        <authorList>
            <person name="Morimoto D."/>
            <person name="Nakagawa S."/>
            <person name="Yoshida T."/>
            <person name="Sawayama S."/>
        </authorList>
    </citation>
    <scope>NUCLEOTIDE SEQUENCE [LARGE SCALE GENOMIC DNA]</scope>
    <source>
        <strain evidence="10 11">NIES-144</strain>
    </source>
</reference>
<dbReference type="GO" id="GO:0016020">
    <property type="term" value="C:membrane"/>
    <property type="evidence" value="ECO:0007669"/>
    <property type="project" value="UniProtKB-SubCell"/>
</dbReference>
<evidence type="ECO:0000256" key="7">
    <source>
        <dbReference type="ARBA" id="ARBA00023136"/>
    </source>
</evidence>
<accession>A0A6A0A0A0</accession>
<dbReference type="InterPro" id="IPR003439">
    <property type="entry name" value="ABC_transporter-like_ATP-bd"/>
</dbReference>
<dbReference type="PANTHER" id="PTHR19229">
    <property type="entry name" value="ATP-BINDING CASSETTE TRANSPORTER SUBFAMILY A ABCA"/>
    <property type="match status" value="1"/>
</dbReference>